<dbReference type="InterPro" id="IPR016039">
    <property type="entry name" value="Thiolase-like"/>
</dbReference>
<evidence type="ECO:0000313" key="14">
    <source>
        <dbReference type="Proteomes" id="UP000494245"/>
    </source>
</evidence>
<comment type="function">
    <text evidence="10">Catalyzes the condensation reaction of fatty acid synthesis by the addition to an acyl acceptor of two carbons from malonyl-ACP. Catalyzes the first condensation reaction which initiates fatty acid synthesis and may therefore play a role in governing the total rate of fatty acid production. Possesses both acetoacetyl-ACP synthase and acetyl transacylase activities. Its substrate specificity determines the biosynthesis of branched-chain and/or straight-chain of fatty acids.</text>
</comment>
<name>A0A6V8LZG3_9BACT</name>
<dbReference type="CDD" id="cd00830">
    <property type="entry name" value="KAS_III"/>
    <property type="match status" value="1"/>
</dbReference>
<evidence type="ECO:0000256" key="7">
    <source>
        <dbReference type="ARBA" id="ARBA00023160"/>
    </source>
</evidence>
<evidence type="ECO:0000256" key="1">
    <source>
        <dbReference type="ARBA" id="ARBA00008642"/>
    </source>
</evidence>
<comment type="subunit">
    <text evidence="10">Homodimer.</text>
</comment>
<comment type="catalytic activity">
    <reaction evidence="10">
        <text>malonyl-[ACP] + acetyl-CoA + H(+) = 3-oxobutanoyl-[ACP] + CO2 + CoA</text>
        <dbReference type="Rhea" id="RHEA:12080"/>
        <dbReference type="Rhea" id="RHEA-COMP:9623"/>
        <dbReference type="Rhea" id="RHEA-COMP:9625"/>
        <dbReference type="ChEBI" id="CHEBI:15378"/>
        <dbReference type="ChEBI" id="CHEBI:16526"/>
        <dbReference type="ChEBI" id="CHEBI:57287"/>
        <dbReference type="ChEBI" id="CHEBI:57288"/>
        <dbReference type="ChEBI" id="CHEBI:78449"/>
        <dbReference type="ChEBI" id="CHEBI:78450"/>
        <dbReference type="EC" id="2.3.1.180"/>
    </reaction>
</comment>
<evidence type="ECO:0000256" key="9">
    <source>
        <dbReference type="ARBA" id="ARBA00023315"/>
    </source>
</evidence>
<evidence type="ECO:0000256" key="5">
    <source>
        <dbReference type="ARBA" id="ARBA00022832"/>
    </source>
</evidence>
<dbReference type="NCBIfam" id="TIGR00747">
    <property type="entry name" value="fabH"/>
    <property type="match status" value="1"/>
</dbReference>
<evidence type="ECO:0000256" key="10">
    <source>
        <dbReference type="HAMAP-Rule" id="MF_01815"/>
    </source>
</evidence>
<evidence type="ECO:0000256" key="2">
    <source>
        <dbReference type="ARBA" id="ARBA00022490"/>
    </source>
</evidence>
<keyword evidence="8 10" id="KW-0511">Multifunctional enzyme</keyword>
<keyword evidence="4 10" id="KW-0808">Transferase</keyword>
<dbReference type="HAMAP" id="MF_01815">
    <property type="entry name" value="FabH"/>
    <property type="match status" value="1"/>
</dbReference>
<evidence type="ECO:0000259" key="11">
    <source>
        <dbReference type="Pfam" id="PF08541"/>
    </source>
</evidence>
<dbReference type="PANTHER" id="PTHR34069:SF2">
    <property type="entry name" value="BETA-KETOACYL-[ACYL-CARRIER-PROTEIN] SYNTHASE III"/>
    <property type="match status" value="1"/>
</dbReference>
<organism evidence="13 14">
    <name type="scientific">Fundidesulfovibrio magnetotacticus</name>
    <dbReference type="NCBI Taxonomy" id="2730080"/>
    <lineage>
        <taxon>Bacteria</taxon>
        <taxon>Pseudomonadati</taxon>
        <taxon>Thermodesulfobacteriota</taxon>
        <taxon>Desulfovibrionia</taxon>
        <taxon>Desulfovibrionales</taxon>
        <taxon>Desulfovibrionaceae</taxon>
        <taxon>Fundidesulfovibrio</taxon>
    </lineage>
</organism>
<dbReference type="InterPro" id="IPR013751">
    <property type="entry name" value="ACP_syn_III_N"/>
</dbReference>
<proteinExistence type="inferred from homology"/>
<evidence type="ECO:0000256" key="3">
    <source>
        <dbReference type="ARBA" id="ARBA00022516"/>
    </source>
</evidence>
<evidence type="ECO:0000256" key="8">
    <source>
        <dbReference type="ARBA" id="ARBA00023268"/>
    </source>
</evidence>
<dbReference type="Gene3D" id="3.40.47.10">
    <property type="match status" value="1"/>
</dbReference>
<comment type="subcellular location">
    <subcellularLocation>
        <location evidence="10">Cytoplasm</location>
    </subcellularLocation>
</comment>
<feature type="region of interest" description="ACP-binding" evidence="10">
    <location>
        <begin position="258"/>
        <end position="262"/>
    </location>
</feature>
<dbReference type="UniPathway" id="UPA00094"/>
<dbReference type="InterPro" id="IPR004655">
    <property type="entry name" value="FabH"/>
</dbReference>
<feature type="active site" evidence="10">
    <location>
        <position position="287"/>
    </location>
</feature>
<comment type="caution">
    <text evidence="13">The sequence shown here is derived from an EMBL/GenBank/DDBJ whole genome shotgun (WGS) entry which is preliminary data.</text>
</comment>
<dbReference type="PANTHER" id="PTHR34069">
    <property type="entry name" value="3-OXOACYL-[ACYL-CARRIER-PROTEIN] SYNTHASE 3"/>
    <property type="match status" value="1"/>
</dbReference>
<dbReference type="GO" id="GO:0033818">
    <property type="term" value="F:beta-ketoacyl-acyl-carrier-protein synthase III activity"/>
    <property type="evidence" value="ECO:0007669"/>
    <property type="project" value="UniProtKB-UniRule"/>
</dbReference>
<evidence type="ECO:0000313" key="13">
    <source>
        <dbReference type="EMBL" id="GFK95618.1"/>
    </source>
</evidence>
<evidence type="ECO:0000256" key="4">
    <source>
        <dbReference type="ARBA" id="ARBA00022679"/>
    </source>
</evidence>
<dbReference type="NCBIfam" id="NF006829">
    <property type="entry name" value="PRK09352.1"/>
    <property type="match status" value="1"/>
</dbReference>
<dbReference type="InterPro" id="IPR013747">
    <property type="entry name" value="ACP_syn_III_C"/>
</dbReference>
<reference evidence="13 14" key="2">
    <citation type="submission" date="2020-05" db="EMBL/GenBank/DDBJ databases">
        <title>Draft genome sequence of Desulfovibrio sp. strainFSS-1.</title>
        <authorList>
            <person name="Shimoshige H."/>
            <person name="Kobayashi H."/>
            <person name="Maekawa T."/>
        </authorList>
    </citation>
    <scope>NUCLEOTIDE SEQUENCE [LARGE SCALE GENOMIC DNA]</scope>
    <source>
        <strain evidence="13 14">SIID29052-01</strain>
    </source>
</reference>
<feature type="domain" description="Beta-ketoacyl-[acyl-carrier-protein] synthase III N-terminal" evidence="12">
    <location>
        <begin position="108"/>
        <end position="189"/>
    </location>
</feature>
<dbReference type="AlphaFoldDB" id="A0A6V8LZG3"/>
<keyword evidence="3 10" id="KW-0444">Lipid biosynthesis</keyword>
<dbReference type="Pfam" id="PF08541">
    <property type="entry name" value="ACP_syn_III_C"/>
    <property type="match status" value="1"/>
</dbReference>
<evidence type="ECO:0000256" key="6">
    <source>
        <dbReference type="ARBA" id="ARBA00023098"/>
    </source>
</evidence>
<feature type="active site" evidence="10">
    <location>
        <position position="257"/>
    </location>
</feature>
<dbReference type="GO" id="GO:0044550">
    <property type="term" value="P:secondary metabolite biosynthetic process"/>
    <property type="evidence" value="ECO:0007669"/>
    <property type="project" value="TreeGrafter"/>
</dbReference>
<keyword evidence="14" id="KW-1185">Reference proteome</keyword>
<dbReference type="RefSeq" id="WP_173086759.1">
    <property type="nucleotide sequence ID" value="NZ_BLTE01000019.1"/>
</dbReference>
<comment type="domain">
    <text evidence="10">The last Arg residue of the ACP-binding site is essential for the weak association between ACP/AcpP and FabH.</text>
</comment>
<protein>
    <recommendedName>
        <fullName evidence="10">Beta-ketoacyl-[acyl-carrier-protein] synthase III</fullName>
        <shortName evidence="10">Beta-ketoacyl-ACP synthase III</shortName>
        <shortName evidence="10">KAS III</shortName>
        <ecNumber evidence="10">2.3.1.180</ecNumber>
    </recommendedName>
    <alternativeName>
        <fullName evidence="10">3-oxoacyl-[acyl-carrier-protein] synthase 3</fullName>
    </alternativeName>
    <alternativeName>
        <fullName evidence="10">3-oxoacyl-[acyl-carrier-protein] synthase III</fullName>
    </alternativeName>
</protein>
<keyword evidence="6 10" id="KW-0443">Lipid metabolism</keyword>
<feature type="domain" description="Beta-ketoacyl-[acyl-carrier-protein] synthase III C-terminal" evidence="11">
    <location>
        <begin position="241"/>
        <end position="329"/>
    </location>
</feature>
<sequence>MQPRFTLEGFGRYVPQRVLTNADLESIVETSDDWITTRTGIKERRIVAPGEACTDLAAHAARAALDNAGRAAGELSHIYVATFTPDTVCPPAACTLQDKLGLKNLACMDIAAACSGFLFALDTAMGAVARKPDSVVLVCASEVVTSRTNWADRATCVLFGDGAGAVVLSNREPKPGQASVRDIIIQSDGALGPLLTVKGGGSAHPYKLGQTVDADHFIEMIGPEIYKNAVRNMTQVCEDILARNALTMNDVDLFIPHQANLRIMEGVAKRLRCPEAKVMITVDRYGNTAAASAPIALADALAEGRVGPGSRVLMTTFGGGFTWAAALLEFA</sequence>
<keyword evidence="2 10" id="KW-0963">Cytoplasm</keyword>
<dbReference type="Proteomes" id="UP000494245">
    <property type="component" value="Unassembled WGS sequence"/>
</dbReference>
<feature type="active site" evidence="10">
    <location>
        <position position="114"/>
    </location>
</feature>
<dbReference type="GO" id="GO:0004315">
    <property type="term" value="F:3-oxoacyl-[acyl-carrier-protein] synthase activity"/>
    <property type="evidence" value="ECO:0007669"/>
    <property type="project" value="InterPro"/>
</dbReference>
<reference evidence="13 14" key="1">
    <citation type="submission" date="2020-04" db="EMBL/GenBank/DDBJ databases">
        <authorList>
            <consortium name="Desulfovibrio sp. FSS-1 genome sequencing consortium"/>
            <person name="Shimoshige H."/>
            <person name="Kobayashi H."/>
            <person name="Maekawa T."/>
        </authorList>
    </citation>
    <scope>NUCLEOTIDE SEQUENCE [LARGE SCALE GENOMIC DNA]</scope>
    <source>
        <strain evidence="13 14">SIID29052-01</strain>
    </source>
</reference>
<keyword evidence="9 10" id="KW-0012">Acyltransferase</keyword>
<gene>
    <name evidence="10 13" type="primary">fabH</name>
    <name evidence="13" type="ORF">NNJEOMEG_03486</name>
</gene>
<comment type="similarity">
    <text evidence="1 10">Belongs to the thiolase-like superfamily. FabH family.</text>
</comment>
<dbReference type="GO" id="GO:0006633">
    <property type="term" value="P:fatty acid biosynthetic process"/>
    <property type="evidence" value="ECO:0007669"/>
    <property type="project" value="UniProtKB-UniRule"/>
</dbReference>
<dbReference type="GO" id="GO:0005737">
    <property type="term" value="C:cytoplasm"/>
    <property type="evidence" value="ECO:0007669"/>
    <property type="project" value="UniProtKB-SubCell"/>
</dbReference>
<keyword evidence="7 10" id="KW-0275">Fatty acid biosynthesis</keyword>
<keyword evidence="5 10" id="KW-0276">Fatty acid metabolism</keyword>
<dbReference type="SUPFAM" id="SSF53901">
    <property type="entry name" value="Thiolase-like"/>
    <property type="match status" value="1"/>
</dbReference>
<dbReference type="Pfam" id="PF08545">
    <property type="entry name" value="ACP_syn_III"/>
    <property type="match status" value="1"/>
</dbReference>
<dbReference type="EC" id="2.3.1.180" evidence="10"/>
<evidence type="ECO:0000259" key="12">
    <source>
        <dbReference type="Pfam" id="PF08545"/>
    </source>
</evidence>
<comment type="pathway">
    <text evidence="10">Lipid metabolism; fatty acid biosynthesis.</text>
</comment>
<dbReference type="EMBL" id="BLTE01000019">
    <property type="protein sequence ID" value="GFK95618.1"/>
    <property type="molecule type" value="Genomic_DNA"/>
</dbReference>
<accession>A0A6V8LZG3</accession>